<dbReference type="Pfam" id="PF00550">
    <property type="entry name" value="PP-binding"/>
    <property type="match status" value="1"/>
</dbReference>
<dbReference type="PROSITE" id="PS50075">
    <property type="entry name" value="CARRIER"/>
    <property type="match status" value="1"/>
</dbReference>
<dbReference type="RefSeq" id="WP_261696059.1">
    <property type="nucleotide sequence ID" value="NZ_CP104694.1"/>
</dbReference>
<evidence type="ECO:0000313" key="3">
    <source>
        <dbReference type="Proteomes" id="UP001064632"/>
    </source>
</evidence>
<sequence>MKNPYDENKMVALVQATLQNVLGLGADEITPDSAIGDDLGAESLDFVEMRYSLERQLGIVLPQRSVLDHYAAAAGDPQAPYDNGRLSQAGAVALQKSFFAYSSEQASAGMYPAQVMGNATVRNWALLCLRILDHLPEKCPDCQHTTAVAAPSGKPVCAGCNAPLKPLSGDEAIAASMAALVAPRQREEVAAA</sequence>
<evidence type="ECO:0000313" key="2">
    <source>
        <dbReference type="EMBL" id="UXI69101.1"/>
    </source>
</evidence>
<feature type="domain" description="Carrier" evidence="1">
    <location>
        <begin position="8"/>
        <end position="97"/>
    </location>
</feature>
<protein>
    <submittedName>
        <fullName evidence="2">Phosphopantetheine-binding protein</fullName>
    </submittedName>
</protein>
<evidence type="ECO:0000259" key="1">
    <source>
        <dbReference type="PROSITE" id="PS50075"/>
    </source>
</evidence>
<dbReference type="InterPro" id="IPR009081">
    <property type="entry name" value="PP-bd_ACP"/>
</dbReference>
<dbReference type="EMBL" id="CP104694">
    <property type="protein sequence ID" value="UXI69101.1"/>
    <property type="molecule type" value="Genomic_DNA"/>
</dbReference>
<name>A0ABY6BKI6_9GAMM</name>
<dbReference type="Gene3D" id="1.10.1200.10">
    <property type="entry name" value="ACP-like"/>
    <property type="match status" value="1"/>
</dbReference>
<reference evidence="2" key="1">
    <citation type="submission" date="2022-09" db="EMBL/GenBank/DDBJ databases">
        <title>Tahibacter sp. nov., isolated from a fresh water.</title>
        <authorList>
            <person name="Baek J.H."/>
            <person name="Lee J.K."/>
            <person name="Kim J.M."/>
            <person name="Jeon C.O."/>
        </authorList>
    </citation>
    <scope>NUCLEOTIDE SEQUENCE</scope>
    <source>
        <strain evidence="2">W38</strain>
    </source>
</reference>
<dbReference type="InterPro" id="IPR036736">
    <property type="entry name" value="ACP-like_sf"/>
</dbReference>
<keyword evidence="3" id="KW-1185">Reference proteome</keyword>
<gene>
    <name evidence="2" type="ORF">N4264_05475</name>
</gene>
<proteinExistence type="predicted"/>
<accession>A0ABY6BKI6</accession>
<organism evidence="2 3">
    <name type="scientific">Tahibacter amnicola</name>
    <dbReference type="NCBI Taxonomy" id="2976241"/>
    <lineage>
        <taxon>Bacteria</taxon>
        <taxon>Pseudomonadati</taxon>
        <taxon>Pseudomonadota</taxon>
        <taxon>Gammaproteobacteria</taxon>
        <taxon>Lysobacterales</taxon>
        <taxon>Rhodanobacteraceae</taxon>
        <taxon>Tahibacter</taxon>
    </lineage>
</organism>
<dbReference type="SUPFAM" id="SSF47336">
    <property type="entry name" value="ACP-like"/>
    <property type="match status" value="1"/>
</dbReference>
<dbReference type="Proteomes" id="UP001064632">
    <property type="component" value="Chromosome"/>
</dbReference>